<feature type="compositionally biased region" description="Basic and acidic residues" evidence="6">
    <location>
        <begin position="627"/>
        <end position="638"/>
    </location>
</feature>
<keyword evidence="5" id="KW-0539">Nucleus</keyword>
<dbReference type="InterPro" id="IPR039726">
    <property type="entry name" value="Prp40-like"/>
</dbReference>
<dbReference type="PANTHER" id="PTHR11864">
    <property type="entry name" value="PRE-MRNA-PROCESSING PROTEIN PRP40"/>
    <property type="match status" value="1"/>
</dbReference>
<proteinExistence type="predicted"/>
<feature type="compositionally biased region" description="Basic residues" evidence="6">
    <location>
        <begin position="615"/>
        <end position="626"/>
    </location>
</feature>
<feature type="compositionally biased region" description="Low complexity" evidence="6">
    <location>
        <begin position="95"/>
        <end position="105"/>
    </location>
</feature>
<evidence type="ECO:0000256" key="2">
    <source>
        <dbReference type="ARBA" id="ARBA00022664"/>
    </source>
</evidence>
<evidence type="ECO:0000256" key="4">
    <source>
        <dbReference type="ARBA" id="ARBA00023187"/>
    </source>
</evidence>
<dbReference type="InterPro" id="IPR036020">
    <property type="entry name" value="WW_dom_sf"/>
</dbReference>
<dbReference type="InterPro" id="IPR002713">
    <property type="entry name" value="FF_domain"/>
</dbReference>
<dbReference type="FunFam" id="1.10.10.440:FF:000013">
    <property type="entry name" value="pre-mRNA-processing protein 40A isoform X1"/>
    <property type="match status" value="1"/>
</dbReference>
<dbReference type="PROSITE" id="PS01159">
    <property type="entry name" value="WW_DOMAIN_1"/>
    <property type="match status" value="2"/>
</dbReference>
<organism evidence="9 10">
    <name type="scientific">Coemansia javaensis</name>
    <dbReference type="NCBI Taxonomy" id="2761396"/>
    <lineage>
        <taxon>Eukaryota</taxon>
        <taxon>Fungi</taxon>
        <taxon>Fungi incertae sedis</taxon>
        <taxon>Zoopagomycota</taxon>
        <taxon>Kickxellomycotina</taxon>
        <taxon>Kickxellomycetes</taxon>
        <taxon>Kickxellales</taxon>
        <taxon>Kickxellaceae</taxon>
        <taxon>Coemansia</taxon>
    </lineage>
</organism>
<dbReference type="PANTHER" id="PTHR11864:SF0">
    <property type="entry name" value="PRP40 PRE-MRNA PROCESSING FACTOR 40 HOMOLOG A (YEAST)"/>
    <property type="match status" value="1"/>
</dbReference>
<reference evidence="9" key="1">
    <citation type="submission" date="2022-07" db="EMBL/GenBank/DDBJ databases">
        <title>Phylogenomic reconstructions and comparative analyses of Kickxellomycotina fungi.</title>
        <authorList>
            <person name="Reynolds N.K."/>
            <person name="Stajich J.E."/>
            <person name="Barry K."/>
            <person name="Grigoriev I.V."/>
            <person name="Crous P."/>
            <person name="Smith M.E."/>
        </authorList>
    </citation>
    <scope>NUCLEOTIDE SEQUENCE</scope>
    <source>
        <strain evidence="9">NBRC 105414</strain>
    </source>
</reference>
<name>A0A9W8HAS4_9FUNG</name>
<dbReference type="InterPro" id="IPR001202">
    <property type="entry name" value="WW_dom"/>
</dbReference>
<evidence type="ECO:0000259" key="7">
    <source>
        <dbReference type="PROSITE" id="PS50020"/>
    </source>
</evidence>
<dbReference type="SMART" id="SM00441">
    <property type="entry name" value="FF"/>
    <property type="match status" value="3"/>
</dbReference>
<dbReference type="EMBL" id="JANBUL010000128">
    <property type="protein sequence ID" value="KAJ2780711.1"/>
    <property type="molecule type" value="Genomic_DNA"/>
</dbReference>
<comment type="subcellular location">
    <subcellularLocation>
        <location evidence="1">Nucleus</location>
    </subcellularLocation>
</comment>
<feature type="domain" description="FF" evidence="8">
    <location>
        <begin position="391"/>
        <end position="450"/>
    </location>
</feature>
<dbReference type="Pfam" id="PF00397">
    <property type="entry name" value="WW"/>
    <property type="match status" value="2"/>
</dbReference>
<comment type="caution">
    <text evidence="9">The sequence shown here is derived from an EMBL/GenBank/DDBJ whole genome shotgun (WGS) entry which is preliminary data.</text>
</comment>
<dbReference type="OrthoDB" id="187617at2759"/>
<dbReference type="CDD" id="cd00201">
    <property type="entry name" value="WW"/>
    <property type="match status" value="2"/>
</dbReference>
<dbReference type="Pfam" id="PF01846">
    <property type="entry name" value="FF"/>
    <property type="match status" value="2"/>
</dbReference>
<evidence type="ECO:0000313" key="10">
    <source>
        <dbReference type="Proteomes" id="UP001140217"/>
    </source>
</evidence>
<dbReference type="GO" id="GO:0071004">
    <property type="term" value="C:U2-type prespliceosome"/>
    <property type="evidence" value="ECO:0007669"/>
    <property type="project" value="TreeGrafter"/>
</dbReference>
<feature type="region of interest" description="Disordered" evidence="6">
    <location>
        <begin position="63"/>
        <end position="152"/>
    </location>
</feature>
<dbReference type="Gene3D" id="2.20.70.10">
    <property type="match status" value="2"/>
</dbReference>
<sequence length="655" mass="74509">MEQPASGSQWAEHTAAGGRTYYYNKVTRATTWEKPDELKTPQERQSVWKEYSKDGRPYWYNTVTKKSTWTRPEEVAASPGRVPDASPQHSGLRVASPAATAAKDAPAADRPPESRSAGALEARRLSSSATDRRSASRASGAEAQRAGRREYRTAEEAEAAFAEMLRRHGVGGDWTWEQALRAVVRDADYRALRTLPERRAAFGRYAGAAREAEEAQRRDRERRQREDLFALLDTLPITEHTRFGRVRQLAGDHAAMRAVPSDAERERLFAAYMDERLQELADERRRCREQAAGAVAEFLADLLAGAKWPDVKPRLLAAFDAQMMPILRADEATRLPMDAQYCFVRDRGRAADPEAGLSVLDLIDAYDQAIAAAERREADRREAERDAAFRRERQNRDAFRALLEERAAQLTPSSTWSEFYPQIKGDPRYIAMLGQAGSTPLELFWDSVELLSDSYYRQRKRLEAAMRDLGFQMRPETPLSAVCDFAAEHCADVPERCLGYIHEQLLIKARRRQEEDAERARRARRRRLDDFRHALHGLDPPLGPDASWDRDRPRVAALPEFRDVGDEAACREVFAAVAERLRERALQQRDARRRSSDARKRSRSRAPADDDSADHHHHHHHRRTRPRPADGDNEREEGAVVVEEGSDLEEGEMVD</sequence>
<dbReference type="GO" id="GO:0045292">
    <property type="term" value="P:mRNA cis splicing, via spliceosome"/>
    <property type="evidence" value="ECO:0007669"/>
    <property type="project" value="InterPro"/>
</dbReference>
<feature type="domain" description="WW" evidence="7">
    <location>
        <begin position="42"/>
        <end position="74"/>
    </location>
</feature>
<keyword evidence="4" id="KW-0508">mRNA splicing</keyword>
<evidence type="ECO:0000256" key="6">
    <source>
        <dbReference type="SAM" id="MobiDB-lite"/>
    </source>
</evidence>
<keyword evidence="3" id="KW-0677">Repeat</keyword>
<evidence type="ECO:0000256" key="5">
    <source>
        <dbReference type="ARBA" id="ARBA00023242"/>
    </source>
</evidence>
<dbReference type="InterPro" id="IPR036517">
    <property type="entry name" value="FF_domain_sf"/>
</dbReference>
<keyword evidence="2" id="KW-0507">mRNA processing</keyword>
<keyword evidence="10" id="KW-1185">Reference proteome</keyword>
<dbReference type="PROSITE" id="PS50020">
    <property type="entry name" value="WW_DOMAIN_2"/>
    <property type="match status" value="2"/>
</dbReference>
<dbReference type="Proteomes" id="UP001140217">
    <property type="component" value="Unassembled WGS sequence"/>
</dbReference>
<dbReference type="Gene3D" id="1.10.10.440">
    <property type="entry name" value="FF domain"/>
    <property type="match status" value="4"/>
</dbReference>
<evidence type="ECO:0000256" key="3">
    <source>
        <dbReference type="ARBA" id="ARBA00022737"/>
    </source>
</evidence>
<feature type="compositionally biased region" description="Basic and acidic residues" evidence="6">
    <location>
        <begin position="585"/>
        <end position="599"/>
    </location>
</feature>
<dbReference type="SMART" id="SM00456">
    <property type="entry name" value="WW"/>
    <property type="match status" value="2"/>
</dbReference>
<feature type="region of interest" description="Disordered" evidence="6">
    <location>
        <begin position="585"/>
        <end position="655"/>
    </location>
</feature>
<dbReference type="GO" id="GO:0003723">
    <property type="term" value="F:RNA binding"/>
    <property type="evidence" value="ECO:0007669"/>
    <property type="project" value="TreeGrafter"/>
</dbReference>
<dbReference type="SUPFAM" id="SSF51045">
    <property type="entry name" value="WW domain"/>
    <property type="match status" value="2"/>
</dbReference>
<evidence type="ECO:0000259" key="8">
    <source>
        <dbReference type="PROSITE" id="PS51676"/>
    </source>
</evidence>
<evidence type="ECO:0000313" key="9">
    <source>
        <dbReference type="EMBL" id="KAJ2780711.1"/>
    </source>
</evidence>
<dbReference type="PROSITE" id="PS51676">
    <property type="entry name" value="FF"/>
    <property type="match status" value="1"/>
</dbReference>
<dbReference type="AlphaFoldDB" id="A0A9W8HAS4"/>
<dbReference type="SUPFAM" id="SSF81698">
    <property type="entry name" value="FF domain"/>
    <property type="match status" value="4"/>
</dbReference>
<gene>
    <name evidence="9" type="primary">PRP40</name>
    <name evidence="9" type="ORF">H4R18_003298</name>
</gene>
<protein>
    <submittedName>
        <fullName evidence="9">U1 snRNP protein</fullName>
    </submittedName>
</protein>
<feature type="compositionally biased region" description="Acidic residues" evidence="6">
    <location>
        <begin position="644"/>
        <end position="655"/>
    </location>
</feature>
<feature type="domain" description="WW" evidence="7">
    <location>
        <begin position="10"/>
        <end position="37"/>
    </location>
</feature>
<evidence type="ECO:0000256" key="1">
    <source>
        <dbReference type="ARBA" id="ARBA00004123"/>
    </source>
</evidence>
<accession>A0A9W8HAS4</accession>
<dbReference type="GO" id="GO:0005685">
    <property type="term" value="C:U1 snRNP"/>
    <property type="evidence" value="ECO:0007669"/>
    <property type="project" value="TreeGrafter"/>
</dbReference>